<name>E6M0Z7_9ACTO</name>
<dbReference type="EMBL" id="AEPY01000011">
    <property type="protein sequence ID" value="EFU79627.1"/>
    <property type="molecule type" value="Genomic_DNA"/>
</dbReference>
<protein>
    <submittedName>
        <fullName evidence="1">Uncharacterized protein</fullName>
    </submittedName>
</protein>
<sequence>MLNVEIIPDSKDLCIRIRADSDNLIRRVLRQTGKGWVPVRMRPESLPTETLVIEDFECPLGRTVTYQVQADNNPAVFKYTKVETRRVVLSLPHMPAMSAIIPIFSDYTSTRKMPGATDLIIGRTDPLVTILPLQKRQGTLTYVFDNYLDASRVEEIYAQGYPLLLRQPCHEGLDLYHTAESTTPSHEANNGVNLWKLTINYVEQNIPGGYLVGAVNWDYKGLAEKHIDFTDMESSYSDYGNMLMGVQISG</sequence>
<evidence type="ECO:0000313" key="2">
    <source>
        <dbReference type="Proteomes" id="UP000005573"/>
    </source>
</evidence>
<dbReference type="RefSeq" id="WP_004010104.1">
    <property type="nucleotide sequence ID" value="NZ_GL622340.1"/>
</dbReference>
<gene>
    <name evidence="1" type="ORF">HMPREF0388_1730</name>
</gene>
<accession>E6M0Z7</accession>
<dbReference type="HOGENOM" id="CLU_1110450_0_0_11"/>
<reference evidence="1 2" key="1">
    <citation type="submission" date="2010-12" db="EMBL/GenBank/DDBJ databases">
        <authorList>
            <person name="Muzny D."/>
            <person name="Qin X."/>
            <person name="Deng J."/>
            <person name="Jiang H."/>
            <person name="Liu Y."/>
            <person name="Qu J."/>
            <person name="Song X.-Z."/>
            <person name="Zhang L."/>
            <person name="Thornton R."/>
            <person name="Coyle M."/>
            <person name="Francisco L."/>
            <person name="Jackson L."/>
            <person name="Javaid M."/>
            <person name="Korchina V."/>
            <person name="Kovar C."/>
            <person name="Mata R."/>
            <person name="Mathew T."/>
            <person name="Ngo R."/>
            <person name="Nguyen L."/>
            <person name="Nguyen N."/>
            <person name="Okwuonu G."/>
            <person name="Ongeri F."/>
            <person name="Pham C."/>
            <person name="Simmons D."/>
            <person name="Wilczek-Boney K."/>
            <person name="Hale W."/>
            <person name="Jakkamsetti A."/>
            <person name="Pham P."/>
            <person name="Ruth R."/>
            <person name="San Lucas F."/>
            <person name="Warren J."/>
            <person name="Zhang J."/>
            <person name="Zhao Z."/>
            <person name="Zhou C."/>
            <person name="Zhu D."/>
            <person name="Lee S."/>
            <person name="Bess C."/>
            <person name="Blankenburg K."/>
            <person name="Forbes L."/>
            <person name="Fu Q."/>
            <person name="Gubbala S."/>
            <person name="Hirani K."/>
            <person name="Jayaseelan J.C."/>
            <person name="Lara F."/>
            <person name="Munidasa M."/>
            <person name="Palculict T."/>
            <person name="Patil S."/>
            <person name="Pu L.-L."/>
            <person name="Saada N."/>
            <person name="Tang L."/>
            <person name="Weissenberger G."/>
            <person name="Zhu Y."/>
            <person name="Hemphill L."/>
            <person name="Shang Y."/>
            <person name="Youmans B."/>
            <person name="Ayvaz T."/>
            <person name="Ross M."/>
            <person name="Santibanez J."/>
            <person name="Aqrawi P."/>
            <person name="Gross S."/>
            <person name="Joshi V."/>
            <person name="Fowler G."/>
            <person name="Nazareth L."/>
            <person name="Reid J."/>
            <person name="Worley K."/>
            <person name="Petrosino J."/>
            <person name="Highlander S."/>
            <person name="Gibbs R."/>
        </authorList>
    </citation>
    <scope>NUCLEOTIDE SEQUENCE [LARGE SCALE GENOMIC DNA]</scope>
    <source>
        <strain evidence="1 2">ATCC 51333</strain>
    </source>
</reference>
<dbReference type="AlphaFoldDB" id="E6M0Z7"/>
<evidence type="ECO:0000313" key="1">
    <source>
        <dbReference type="EMBL" id="EFU79627.1"/>
    </source>
</evidence>
<dbReference type="Proteomes" id="UP000005573">
    <property type="component" value="Unassembled WGS sequence"/>
</dbReference>
<comment type="caution">
    <text evidence="1">The sequence shown here is derived from an EMBL/GenBank/DDBJ whole genome shotgun (WGS) entry which is preliminary data.</text>
</comment>
<organism evidence="1 2">
    <name type="scientific">Mobiluncus curtisii ATCC 51333</name>
    <dbReference type="NCBI Taxonomy" id="887326"/>
    <lineage>
        <taxon>Bacteria</taxon>
        <taxon>Bacillati</taxon>
        <taxon>Actinomycetota</taxon>
        <taxon>Actinomycetes</taxon>
        <taxon>Actinomycetales</taxon>
        <taxon>Actinomycetaceae</taxon>
        <taxon>Mobiluncus</taxon>
    </lineage>
</organism>
<proteinExistence type="predicted"/>